<reference evidence="1 2" key="1">
    <citation type="journal article" date="2024" name="Pathogens">
        <title>Staphylococcus hsinchuensis sp. nov., Isolated from Soymilk.</title>
        <authorList>
            <person name="Wang Y.T."/>
            <person name="Lin Y.C."/>
            <person name="Hsieh Y.H."/>
            <person name="Lin Y.T."/>
            <person name="Hamada M."/>
            <person name="Chen C.C."/>
            <person name="Liou J.S."/>
            <person name="Lee A.Y."/>
            <person name="Zhang W.L."/>
            <person name="Chen Y.T."/>
            <person name="Huang C.H."/>
        </authorList>
    </citation>
    <scope>NUCLEOTIDE SEQUENCE [LARGE SCALE GENOMIC DNA]</scope>
    <source>
        <strain evidence="1 2">H164</strain>
    </source>
</reference>
<evidence type="ECO:0000313" key="1">
    <source>
        <dbReference type="EMBL" id="XAF70923.1"/>
    </source>
</evidence>
<dbReference type="EMBL" id="CP128355">
    <property type="protein sequence ID" value="XAF70923.1"/>
    <property type="molecule type" value="Genomic_DNA"/>
</dbReference>
<dbReference type="Proteomes" id="UP001436297">
    <property type="component" value="Chromosome"/>
</dbReference>
<organism evidence="1 2">
    <name type="scientific">Staphylococcus hsinchuensis</name>
    <dbReference type="NCBI Taxonomy" id="3051183"/>
    <lineage>
        <taxon>Bacteria</taxon>
        <taxon>Bacillati</taxon>
        <taxon>Bacillota</taxon>
        <taxon>Bacilli</taxon>
        <taxon>Bacillales</taxon>
        <taxon>Staphylococcaceae</taxon>
        <taxon>Staphylococcus</taxon>
    </lineage>
</organism>
<evidence type="ECO:0000313" key="2">
    <source>
        <dbReference type="Proteomes" id="UP001436297"/>
    </source>
</evidence>
<keyword evidence="2" id="KW-1185">Reference proteome</keyword>
<name>A0ABZ3EEP8_9STAP</name>
<gene>
    <name evidence="1" type="ORF">QQM35_02045</name>
</gene>
<protein>
    <submittedName>
        <fullName evidence="1">Uncharacterized protein</fullName>
    </submittedName>
</protein>
<sequence>MKTILRAAIAILLILGIAKTFQEHDVASEASNYYAQLQNSHVLENVENLNFEGLKNINFDDIKPSDFF</sequence>
<proteinExistence type="predicted"/>
<dbReference type="RefSeq" id="WP_251517337.1">
    <property type="nucleotide sequence ID" value="NZ_CP128355.1"/>
</dbReference>
<accession>A0ABZ3EEP8</accession>